<proteinExistence type="predicted"/>
<evidence type="ECO:0000256" key="1">
    <source>
        <dbReference type="ARBA" id="ARBA00004141"/>
    </source>
</evidence>
<sequence>MLMAGANGVCIPIPGMIPSLQPEKNIFFITKAFASGVILATRFIHMLPDSLDYLTLPCLKENP</sequence>
<evidence type="ECO:0000313" key="6">
    <source>
        <dbReference type="Proteomes" id="UP000238479"/>
    </source>
</evidence>
<reference evidence="5 6" key="1">
    <citation type="journal article" date="2018" name="Nat. Genet.">
        <title>The Rosa genome provides new insights in the design of modern roses.</title>
        <authorList>
            <person name="Bendahmane M."/>
        </authorList>
    </citation>
    <scope>NUCLEOTIDE SEQUENCE [LARGE SCALE GENOMIC DNA]</scope>
    <source>
        <strain evidence="6">cv. Old Blush</strain>
    </source>
</reference>
<protein>
    <submittedName>
        <fullName evidence="5">Putative zinc/iron permease</fullName>
    </submittedName>
</protein>
<dbReference type="EMBL" id="PDCK01000042">
    <property type="protein sequence ID" value="PRQ40006.1"/>
    <property type="molecule type" value="Genomic_DNA"/>
</dbReference>
<dbReference type="Gramene" id="PRQ40006">
    <property type="protein sequence ID" value="PRQ40006"/>
    <property type="gene ID" value="RchiOBHm_Chr4g0431401"/>
</dbReference>
<evidence type="ECO:0000313" key="5">
    <source>
        <dbReference type="EMBL" id="PRQ40006.1"/>
    </source>
</evidence>
<keyword evidence="3" id="KW-1133">Transmembrane helix</keyword>
<evidence type="ECO:0000256" key="3">
    <source>
        <dbReference type="ARBA" id="ARBA00022989"/>
    </source>
</evidence>
<dbReference type="AlphaFoldDB" id="A0A2P6R0S1"/>
<name>A0A2P6R0S1_ROSCH</name>
<keyword evidence="6" id="KW-1185">Reference proteome</keyword>
<organism evidence="5 6">
    <name type="scientific">Rosa chinensis</name>
    <name type="common">China rose</name>
    <dbReference type="NCBI Taxonomy" id="74649"/>
    <lineage>
        <taxon>Eukaryota</taxon>
        <taxon>Viridiplantae</taxon>
        <taxon>Streptophyta</taxon>
        <taxon>Embryophyta</taxon>
        <taxon>Tracheophyta</taxon>
        <taxon>Spermatophyta</taxon>
        <taxon>Magnoliopsida</taxon>
        <taxon>eudicotyledons</taxon>
        <taxon>Gunneridae</taxon>
        <taxon>Pentapetalae</taxon>
        <taxon>rosids</taxon>
        <taxon>fabids</taxon>
        <taxon>Rosales</taxon>
        <taxon>Rosaceae</taxon>
        <taxon>Rosoideae</taxon>
        <taxon>Rosoideae incertae sedis</taxon>
        <taxon>Rosa</taxon>
    </lineage>
</organism>
<dbReference type="InterPro" id="IPR003689">
    <property type="entry name" value="ZIP"/>
</dbReference>
<gene>
    <name evidence="5" type="ORF">RchiOBHm_Chr4g0431401</name>
</gene>
<comment type="subcellular location">
    <subcellularLocation>
        <location evidence="1">Membrane</location>
        <topology evidence="1">Multi-pass membrane protein</topology>
    </subcellularLocation>
</comment>
<comment type="caution">
    <text evidence="5">The sequence shown here is derived from an EMBL/GenBank/DDBJ whole genome shotgun (WGS) entry which is preliminary data.</text>
</comment>
<accession>A0A2P6R0S1</accession>
<dbReference type="Pfam" id="PF02535">
    <property type="entry name" value="Zip"/>
    <property type="match status" value="1"/>
</dbReference>
<evidence type="ECO:0000256" key="2">
    <source>
        <dbReference type="ARBA" id="ARBA00022692"/>
    </source>
</evidence>
<dbReference type="Proteomes" id="UP000238479">
    <property type="component" value="Chromosome 4"/>
</dbReference>
<keyword evidence="4" id="KW-0472">Membrane</keyword>
<keyword evidence="2" id="KW-0812">Transmembrane</keyword>
<dbReference type="GO" id="GO:0046873">
    <property type="term" value="F:metal ion transmembrane transporter activity"/>
    <property type="evidence" value="ECO:0007669"/>
    <property type="project" value="InterPro"/>
</dbReference>
<dbReference type="STRING" id="74649.A0A2P6R0S1"/>
<evidence type="ECO:0000256" key="4">
    <source>
        <dbReference type="ARBA" id="ARBA00023136"/>
    </source>
</evidence>
<dbReference type="GO" id="GO:0016020">
    <property type="term" value="C:membrane"/>
    <property type="evidence" value="ECO:0007669"/>
    <property type="project" value="UniProtKB-SubCell"/>
</dbReference>